<feature type="compositionally biased region" description="Low complexity" evidence="5">
    <location>
        <begin position="367"/>
        <end position="401"/>
    </location>
</feature>
<dbReference type="Pfam" id="PF20597">
    <property type="entry name" value="pAdhesive_15"/>
    <property type="match status" value="1"/>
</dbReference>
<dbReference type="InterPro" id="IPR026588">
    <property type="entry name" value="Choice_anch_A"/>
</dbReference>
<sequence>MRISVPAAALALGGSLVLAGLVAPAAAHAAPSQCLGLGVANLYGEFVEGDDTHTPDAEGAVAVGGNADFTGGFSVGQELTPEQVKALPGGNALVVAGKLTGNNTQVMKGNGVYGSKAEGAVVQAHQGTVAQGKSPIDFAQEFARARAVAGELARMPQTAGATVEAKGKGLYLTSGDAAFNSFTVSAATLQGATDIFVKVPAGSVTVVTVTGDSYDMAAAKTTGFQLWDEGKKAYVLDDKLQSAHGGAIRSKLLWNFPTATKVVKSSQAAWSGTVLAPNAAFDLGSAAPVNGSVIVKSLTGKGGAETHHYPFTGCLPTTPPTAPPTTPPTTAPPTTPPVVPPTGTPSATVTPSTPGSTGAPSTPPTTPGTTGTPAPSVTPSASGSPSVPATGRPSASASASPSASASASAAVPGASASPSAGAVTEGGLAHTGSGPVVPLTIAGGLALAAGGALVLVARRRKAAGRV</sequence>
<keyword evidence="6" id="KW-1133">Transmembrane helix</keyword>
<keyword evidence="3 7" id="KW-0732">Signal</keyword>
<dbReference type="Proteomes" id="UP001432222">
    <property type="component" value="Chromosome"/>
</dbReference>
<evidence type="ECO:0000256" key="4">
    <source>
        <dbReference type="ARBA" id="ARBA00023088"/>
    </source>
</evidence>
<evidence type="ECO:0000256" key="6">
    <source>
        <dbReference type="SAM" id="Phobius"/>
    </source>
</evidence>
<feature type="domain" description="Gram-positive cocci surface proteins LPxTG" evidence="8">
    <location>
        <begin position="428"/>
        <end position="466"/>
    </location>
</feature>
<evidence type="ECO:0000256" key="1">
    <source>
        <dbReference type="ARBA" id="ARBA00022512"/>
    </source>
</evidence>
<evidence type="ECO:0000256" key="3">
    <source>
        <dbReference type="ARBA" id="ARBA00022729"/>
    </source>
</evidence>
<keyword evidence="6" id="KW-0812">Transmembrane</keyword>
<evidence type="ECO:0000256" key="5">
    <source>
        <dbReference type="SAM" id="MobiDB-lite"/>
    </source>
</evidence>
<accession>A0ABZ1TXM9</accession>
<evidence type="ECO:0000313" key="9">
    <source>
        <dbReference type="EMBL" id="WUQ83728.1"/>
    </source>
</evidence>
<protein>
    <submittedName>
        <fullName evidence="9">Choice-of-anchor A family protein</fullName>
    </submittedName>
</protein>
<dbReference type="NCBIfam" id="TIGR04215">
    <property type="entry name" value="choice_anch_A"/>
    <property type="match status" value="1"/>
</dbReference>
<dbReference type="InterPro" id="IPR019931">
    <property type="entry name" value="LPXTG_anchor"/>
</dbReference>
<feature type="region of interest" description="Disordered" evidence="5">
    <location>
        <begin position="309"/>
        <end position="401"/>
    </location>
</feature>
<feature type="compositionally biased region" description="Low complexity" evidence="5">
    <location>
        <begin position="344"/>
        <end position="360"/>
    </location>
</feature>
<evidence type="ECO:0000256" key="2">
    <source>
        <dbReference type="ARBA" id="ARBA00022525"/>
    </source>
</evidence>
<proteinExistence type="predicted"/>
<dbReference type="RefSeq" id="WP_328954677.1">
    <property type="nucleotide sequence ID" value="NZ_CP108110.1"/>
</dbReference>
<evidence type="ECO:0000259" key="8">
    <source>
        <dbReference type="PROSITE" id="PS50847"/>
    </source>
</evidence>
<keyword evidence="10" id="KW-1185">Reference proteome</keyword>
<keyword evidence="4" id="KW-0572">Peptidoglycan-anchor</keyword>
<dbReference type="EMBL" id="CP108110">
    <property type="protein sequence ID" value="WUQ83728.1"/>
    <property type="molecule type" value="Genomic_DNA"/>
</dbReference>
<dbReference type="PROSITE" id="PS50847">
    <property type="entry name" value="GRAM_POS_ANCHORING"/>
    <property type="match status" value="1"/>
</dbReference>
<feature type="compositionally biased region" description="Pro residues" evidence="5">
    <location>
        <begin position="317"/>
        <end position="343"/>
    </location>
</feature>
<keyword evidence="6" id="KW-0472">Membrane</keyword>
<name>A0ABZ1TXM9_9ACTN</name>
<gene>
    <name evidence="9" type="ORF">OHA16_12550</name>
</gene>
<organism evidence="9 10">
    <name type="scientific">Kitasatospora purpeofusca</name>
    <dbReference type="NCBI Taxonomy" id="67352"/>
    <lineage>
        <taxon>Bacteria</taxon>
        <taxon>Bacillati</taxon>
        <taxon>Actinomycetota</taxon>
        <taxon>Actinomycetes</taxon>
        <taxon>Kitasatosporales</taxon>
        <taxon>Streptomycetaceae</taxon>
        <taxon>Kitasatospora</taxon>
    </lineage>
</organism>
<keyword evidence="2" id="KW-0964">Secreted</keyword>
<feature type="chain" id="PRO_5045702720" evidence="7">
    <location>
        <begin position="30"/>
        <end position="466"/>
    </location>
</feature>
<keyword evidence="1" id="KW-0134">Cell wall</keyword>
<feature type="signal peptide" evidence="7">
    <location>
        <begin position="1"/>
        <end position="29"/>
    </location>
</feature>
<feature type="transmembrane region" description="Helical" evidence="6">
    <location>
        <begin position="436"/>
        <end position="457"/>
    </location>
</feature>
<evidence type="ECO:0000313" key="10">
    <source>
        <dbReference type="Proteomes" id="UP001432222"/>
    </source>
</evidence>
<reference evidence="9" key="1">
    <citation type="submission" date="2022-10" db="EMBL/GenBank/DDBJ databases">
        <title>The complete genomes of actinobacterial strains from the NBC collection.</title>
        <authorList>
            <person name="Joergensen T.S."/>
            <person name="Alvarez Arevalo M."/>
            <person name="Sterndorff E.B."/>
            <person name="Faurdal D."/>
            <person name="Vuksanovic O."/>
            <person name="Mourched A.-S."/>
            <person name="Charusanti P."/>
            <person name="Shaw S."/>
            <person name="Blin K."/>
            <person name="Weber T."/>
        </authorList>
    </citation>
    <scope>NUCLEOTIDE SEQUENCE</scope>
    <source>
        <strain evidence="9">NBC_00222</strain>
    </source>
</reference>
<evidence type="ECO:0000256" key="7">
    <source>
        <dbReference type="SAM" id="SignalP"/>
    </source>
</evidence>